<comment type="cofactor">
    <cofactor evidence="1">
        <name>FAD</name>
        <dbReference type="ChEBI" id="CHEBI:57692"/>
    </cofactor>
</comment>
<name>A0A3M7L1N9_AUXPR</name>
<dbReference type="Pfam" id="PF01266">
    <property type="entry name" value="DAO"/>
    <property type="match status" value="2"/>
</dbReference>
<reference evidence="8" key="1">
    <citation type="journal article" date="2018" name="Algal Res.">
        <title>Characterization of plant carbon substrate utilization by Auxenochlorella protothecoides.</title>
        <authorList>
            <person name="Vogler B.W."/>
            <person name="Starkenburg S.R."/>
            <person name="Sudasinghe N."/>
            <person name="Schambach J.Y."/>
            <person name="Rollin J.A."/>
            <person name="Pattathil S."/>
            <person name="Barry A.N."/>
        </authorList>
    </citation>
    <scope>NUCLEOTIDE SEQUENCE [LARGE SCALE GENOMIC DNA]</scope>
    <source>
        <strain evidence="8">UTEX 25</strain>
    </source>
</reference>
<gene>
    <name evidence="7" type="ORF">APUTEX25_004428</name>
</gene>
<protein>
    <recommendedName>
        <fullName evidence="6">FAD dependent oxidoreductase domain-containing protein</fullName>
    </recommendedName>
</protein>
<dbReference type="PANTHER" id="PTHR10961">
    <property type="entry name" value="PEROXISOMAL SARCOSINE OXIDASE"/>
    <property type="match status" value="1"/>
</dbReference>
<organism evidence="7 8">
    <name type="scientific">Auxenochlorella protothecoides</name>
    <name type="common">Green microalga</name>
    <name type="synonym">Chlorella protothecoides</name>
    <dbReference type="NCBI Taxonomy" id="3075"/>
    <lineage>
        <taxon>Eukaryota</taxon>
        <taxon>Viridiplantae</taxon>
        <taxon>Chlorophyta</taxon>
        <taxon>core chlorophytes</taxon>
        <taxon>Trebouxiophyceae</taxon>
        <taxon>Chlorellales</taxon>
        <taxon>Chlorellaceae</taxon>
        <taxon>Auxenochlorella</taxon>
    </lineage>
</organism>
<accession>A0A3M7L1N9</accession>
<dbReference type="EMBL" id="QOKY01000154">
    <property type="protein sequence ID" value="RMZ56004.1"/>
    <property type="molecule type" value="Genomic_DNA"/>
</dbReference>
<feature type="domain" description="FAD dependent oxidoreductase" evidence="6">
    <location>
        <begin position="9"/>
        <end position="345"/>
    </location>
</feature>
<sequence>MGHYDVIVVLGLEAQPQAPHTAGSHHGLTRIIRLAYAEHPCYVPLLKRAFELWRQLEVESGQDLLKETGCINMSPKSLPDSCFKGAQASAQLHGLTHEVLTPAELQGRCPGYAPPEDFQIILEPVGGVLCPERCIAAHLAGAAAAGAEVLYGAAVTRWGVEPGGQVSVQAGPDAQTHTADRLILAPGAWLPRLVPELKARRSLLTVERQVVGWFDIEGDASHFSPDSFPVAVLDDETGMFYAFPADAHGFKIGKMHHRRQVTEPDALDRAIVPEDEATLRVAVQRYFPGAAGRLNHAAACLFTNTPDEDFVIDVHPRHPQVIICSACSGHGFKFGSVIGEVLKDLALTGGTSLDIDFLRLSSLRKGQAARTGPMFDVIVVGAGGTMGSSALHHLAKSGVKVLGLEAQAEAPHSNGSHHGHTRVIRTAYVEHPSYLPLLGRAHQLWQELQQASGQVLLETTGCIYSSEGTLENSCTQHAIHVAGEHALEHRILAKAEAAKLFPGYRAFPEDAKFMYEPAAAVLQPEGCIRASLTLALSAGAELVCGAAVTGWRVDDQGTVHVHTSKGEYEGRKLILAPGAWLPKLVPELQSLLSVERQVVGWFEVLNGSADFDADRFPMFVMDDRDGVARHTTSLDEATLRRAVHKYFPGASGPLNHAAVCLYTNTPDEHFLVDQHPNHPQVILCSACSGQGFKFASVMGEVLKDLAASGATRHDIAFMRLDRKRPGHAQVLDSFQESAQGLQPSSRL</sequence>
<dbReference type="Proteomes" id="UP000279271">
    <property type="component" value="Unassembled WGS sequence"/>
</dbReference>
<comment type="similarity">
    <text evidence="2">Belongs to the MSOX/MTOX family.</text>
</comment>
<dbReference type="SUPFAM" id="SSF54373">
    <property type="entry name" value="FAD-linked reductases, C-terminal domain"/>
    <property type="match status" value="2"/>
</dbReference>
<dbReference type="Gene3D" id="3.30.9.10">
    <property type="entry name" value="D-Amino Acid Oxidase, subunit A, domain 2"/>
    <property type="match status" value="1"/>
</dbReference>
<dbReference type="GO" id="GO:0008115">
    <property type="term" value="F:sarcosine oxidase activity"/>
    <property type="evidence" value="ECO:0007669"/>
    <property type="project" value="TreeGrafter"/>
</dbReference>
<dbReference type="GO" id="GO:0050660">
    <property type="term" value="F:flavin adenine dinucleotide binding"/>
    <property type="evidence" value="ECO:0007669"/>
    <property type="project" value="InterPro"/>
</dbReference>
<evidence type="ECO:0000256" key="2">
    <source>
        <dbReference type="ARBA" id="ARBA00010989"/>
    </source>
</evidence>
<dbReference type="AlphaFoldDB" id="A0A3M7L1N9"/>
<feature type="domain" description="FAD dependent oxidoreductase" evidence="6">
    <location>
        <begin position="376"/>
        <end position="705"/>
    </location>
</feature>
<proteinExistence type="inferred from homology"/>
<keyword evidence="3" id="KW-0285">Flavoprotein</keyword>
<keyword evidence="5" id="KW-0560">Oxidoreductase</keyword>
<comment type="caution">
    <text evidence="7">The sequence shown here is derived from an EMBL/GenBank/DDBJ whole genome shotgun (WGS) entry which is preliminary data.</text>
</comment>
<dbReference type="PANTHER" id="PTHR10961:SF7">
    <property type="entry name" value="FAD DEPENDENT OXIDOREDUCTASE DOMAIN-CONTAINING PROTEIN"/>
    <property type="match status" value="1"/>
</dbReference>
<dbReference type="NCBIfam" id="NF008425">
    <property type="entry name" value="PRK11259.1"/>
    <property type="match status" value="1"/>
</dbReference>
<evidence type="ECO:0000313" key="8">
    <source>
        <dbReference type="Proteomes" id="UP000279271"/>
    </source>
</evidence>
<evidence type="ECO:0000256" key="4">
    <source>
        <dbReference type="ARBA" id="ARBA00022827"/>
    </source>
</evidence>
<evidence type="ECO:0000256" key="5">
    <source>
        <dbReference type="ARBA" id="ARBA00023002"/>
    </source>
</evidence>
<dbReference type="InterPro" id="IPR045170">
    <property type="entry name" value="MTOX"/>
</dbReference>
<dbReference type="InterPro" id="IPR036188">
    <property type="entry name" value="FAD/NAD-bd_sf"/>
</dbReference>
<evidence type="ECO:0000256" key="3">
    <source>
        <dbReference type="ARBA" id="ARBA00022630"/>
    </source>
</evidence>
<dbReference type="InterPro" id="IPR006076">
    <property type="entry name" value="FAD-dep_OxRdtase"/>
</dbReference>
<evidence type="ECO:0000313" key="7">
    <source>
        <dbReference type="EMBL" id="RMZ56004.1"/>
    </source>
</evidence>
<evidence type="ECO:0000259" key="6">
    <source>
        <dbReference type="Pfam" id="PF01266"/>
    </source>
</evidence>
<dbReference type="SUPFAM" id="SSF51905">
    <property type="entry name" value="FAD/NAD(P)-binding domain"/>
    <property type="match status" value="2"/>
</dbReference>
<evidence type="ECO:0000256" key="1">
    <source>
        <dbReference type="ARBA" id="ARBA00001974"/>
    </source>
</evidence>
<dbReference type="Gene3D" id="3.50.50.60">
    <property type="entry name" value="FAD/NAD(P)-binding domain"/>
    <property type="match status" value="4"/>
</dbReference>
<keyword evidence="4" id="KW-0274">FAD</keyword>